<evidence type="ECO:0008006" key="3">
    <source>
        <dbReference type="Google" id="ProtNLM"/>
    </source>
</evidence>
<protein>
    <recommendedName>
        <fullName evidence="3">Helicase C-terminal domain-containing protein</fullName>
    </recommendedName>
</protein>
<gene>
    <name evidence="1" type="ORF">L3081_22240</name>
</gene>
<dbReference type="EMBL" id="JAKKSL010000005">
    <property type="protein sequence ID" value="MCI2285606.1"/>
    <property type="molecule type" value="Genomic_DNA"/>
</dbReference>
<accession>A0ABS9X5W2</accession>
<evidence type="ECO:0000313" key="2">
    <source>
        <dbReference type="Proteomes" id="UP001139646"/>
    </source>
</evidence>
<sequence>MIISVGMISEGTNISRLQVCCHLTNIKTEMHFRLILGRILRMTNSTNQEAIMYMLAEPKLLEYAYRVKQDVPFEADVVKFEKMKAVVDDDSEKDEKSNITFDKTRNFDSRVGIELGGFENIVTSDVFEEVREIADEHYLTTSYDKVVNIFGQFKQKAIALGLSELR</sequence>
<organism evidence="1 2">
    <name type="scientific">Colwellia maritima</name>
    <dbReference type="NCBI Taxonomy" id="2912588"/>
    <lineage>
        <taxon>Bacteria</taxon>
        <taxon>Pseudomonadati</taxon>
        <taxon>Pseudomonadota</taxon>
        <taxon>Gammaproteobacteria</taxon>
        <taxon>Alteromonadales</taxon>
        <taxon>Colwelliaceae</taxon>
        <taxon>Colwellia</taxon>
    </lineage>
</organism>
<reference evidence="1" key="1">
    <citation type="submission" date="2022-01" db="EMBL/GenBank/DDBJ databases">
        <title>Colwellia maritima, isolated from seawater.</title>
        <authorList>
            <person name="Kristyanto S."/>
            <person name="Jung J."/>
            <person name="Jeon C.O."/>
        </authorList>
    </citation>
    <scope>NUCLEOTIDE SEQUENCE</scope>
    <source>
        <strain evidence="1">MSW7</strain>
    </source>
</reference>
<evidence type="ECO:0000313" key="1">
    <source>
        <dbReference type="EMBL" id="MCI2285606.1"/>
    </source>
</evidence>
<keyword evidence="2" id="KW-1185">Reference proteome</keyword>
<proteinExistence type="predicted"/>
<comment type="caution">
    <text evidence="1">The sequence shown here is derived from an EMBL/GenBank/DDBJ whole genome shotgun (WGS) entry which is preliminary data.</text>
</comment>
<dbReference type="RefSeq" id="WP_242288479.1">
    <property type="nucleotide sequence ID" value="NZ_JAKKSL010000005.1"/>
</dbReference>
<name>A0ABS9X5W2_9GAMM</name>
<dbReference type="Proteomes" id="UP001139646">
    <property type="component" value="Unassembled WGS sequence"/>
</dbReference>